<organism evidence="2 3">
    <name type="scientific">Cereibacter ovatus</name>
    <dbReference type="NCBI Taxonomy" id="439529"/>
    <lineage>
        <taxon>Bacteria</taxon>
        <taxon>Pseudomonadati</taxon>
        <taxon>Pseudomonadota</taxon>
        <taxon>Alphaproteobacteria</taxon>
        <taxon>Rhodobacterales</taxon>
        <taxon>Paracoccaceae</taxon>
        <taxon>Cereibacter</taxon>
    </lineage>
</organism>
<dbReference type="AlphaFoldDB" id="A0A285CVM1"/>
<dbReference type="EMBL" id="OAOQ01000008">
    <property type="protein sequence ID" value="SNX71076.1"/>
    <property type="molecule type" value="Genomic_DNA"/>
</dbReference>
<feature type="chain" id="PRO_5012222180" description="Thioredoxin family protein" evidence="1">
    <location>
        <begin position="19"/>
        <end position="112"/>
    </location>
</feature>
<evidence type="ECO:0008006" key="4">
    <source>
        <dbReference type="Google" id="ProtNLM"/>
    </source>
</evidence>
<dbReference type="OrthoDB" id="7362982at2"/>
<sequence>MLFRALLLTLLLALPARAETRLLLFEQPGCIWCERWQAEVGHLYHRTPEGRAAPLVRVRLGQQPDGIKIAPPPHFTPTFVLAADGRELGRIEGYPGEAFFWALLGQMLAAGG</sequence>
<dbReference type="SUPFAM" id="SSF52833">
    <property type="entry name" value="Thioredoxin-like"/>
    <property type="match status" value="1"/>
</dbReference>
<gene>
    <name evidence="2" type="ORF">SAMN05878503_10829</name>
</gene>
<feature type="signal peptide" evidence="1">
    <location>
        <begin position="1"/>
        <end position="18"/>
    </location>
</feature>
<dbReference type="InterPro" id="IPR036249">
    <property type="entry name" value="Thioredoxin-like_sf"/>
</dbReference>
<accession>A0A285CVM1</accession>
<dbReference type="RefSeq" id="WP_097030615.1">
    <property type="nucleotide sequence ID" value="NZ_OAOQ01000008.1"/>
</dbReference>
<reference evidence="3" key="1">
    <citation type="submission" date="2017-08" db="EMBL/GenBank/DDBJ databases">
        <authorList>
            <person name="Varghese N."/>
            <person name="Submissions S."/>
        </authorList>
    </citation>
    <scope>NUCLEOTIDE SEQUENCE [LARGE SCALE GENOMIC DNA]</scope>
    <source>
        <strain evidence="3">JA234</strain>
    </source>
</reference>
<protein>
    <recommendedName>
        <fullName evidence="4">Thioredoxin family protein</fullName>
    </recommendedName>
</protein>
<evidence type="ECO:0000313" key="2">
    <source>
        <dbReference type="EMBL" id="SNX71076.1"/>
    </source>
</evidence>
<evidence type="ECO:0000256" key="1">
    <source>
        <dbReference type="SAM" id="SignalP"/>
    </source>
</evidence>
<proteinExistence type="predicted"/>
<keyword evidence="3" id="KW-1185">Reference proteome</keyword>
<keyword evidence="1" id="KW-0732">Signal</keyword>
<name>A0A285CVM1_9RHOB</name>
<evidence type="ECO:0000313" key="3">
    <source>
        <dbReference type="Proteomes" id="UP000219467"/>
    </source>
</evidence>
<dbReference type="Gene3D" id="3.40.30.10">
    <property type="entry name" value="Glutaredoxin"/>
    <property type="match status" value="1"/>
</dbReference>
<dbReference type="Proteomes" id="UP000219467">
    <property type="component" value="Unassembled WGS sequence"/>
</dbReference>